<keyword evidence="1" id="KW-0732">Signal</keyword>
<dbReference type="Proteomes" id="UP001324115">
    <property type="component" value="Unassembled WGS sequence"/>
</dbReference>
<feature type="signal peptide" evidence="1">
    <location>
        <begin position="1"/>
        <end position="21"/>
    </location>
</feature>
<dbReference type="SUPFAM" id="SSF101148">
    <property type="entry name" value="Plant invertase/pectin methylesterase inhibitor"/>
    <property type="match status" value="1"/>
</dbReference>
<protein>
    <submittedName>
        <fullName evidence="2">Uncharacterized protein</fullName>
    </submittedName>
</protein>
<reference evidence="2 3" key="1">
    <citation type="journal article" date="2023" name="G3 (Bethesda)">
        <title>A haplotype-resolved chromosome-scale genome for Quercus rubra L. provides insights into the genetics of adaptive traits for red oak species.</title>
        <authorList>
            <person name="Kapoor B."/>
            <person name="Jenkins J."/>
            <person name="Schmutz J."/>
            <person name="Zhebentyayeva T."/>
            <person name="Kuelheim C."/>
            <person name="Coggeshall M."/>
            <person name="Heim C."/>
            <person name="Lasky J.R."/>
            <person name="Leites L."/>
            <person name="Islam-Faridi N."/>
            <person name="Romero-Severson J."/>
            <person name="DeLeo V.L."/>
            <person name="Lucas S.M."/>
            <person name="Lazic D."/>
            <person name="Gailing O."/>
            <person name="Carlson J."/>
            <person name="Staton M."/>
        </authorList>
    </citation>
    <scope>NUCLEOTIDE SEQUENCE [LARGE SCALE GENOMIC DNA]</scope>
    <source>
        <strain evidence="2">Pseudo-F2</strain>
    </source>
</reference>
<evidence type="ECO:0000313" key="3">
    <source>
        <dbReference type="Proteomes" id="UP001324115"/>
    </source>
</evidence>
<gene>
    <name evidence="2" type="ORF">RGQ29_021455</name>
</gene>
<accession>A0AAN7IYU8</accession>
<dbReference type="AlphaFoldDB" id="A0AAN7IYU8"/>
<proteinExistence type="predicted"/>
<dbReference type="Gene3D" id="1.20.140.40">
    <property type="entry name" value="Invertase/pectin methylesterase inhibitor family protein"/>
    <property type="match status" value="1"/>
</dbReference>
<dbReference type="EMBL" id="JAXUIC010000005">
    <property type="protein sequence ID" value="KAK4591265.1"/>
    <property type="molecule type" value="Genomic_DNA"/>
</dbReference>
<feature type="chain" id="PRO_5042815481" evidence="1">
    <location>
        <begin position="22"/>
        <end position="181"/>
    </location>
</feature>
<evidence type="ECO:0000256" key="1">
    <source>
        <dbReference type="SAM" id="SignalP"/>
    </source>
</evidence>
<dbReference type="InterPro" id="IPR035513">
    <property type="entry name" value="Invertase/methylesterase_inhib"/>
</dbReference>
<name>A0AAN7IYU8_QUERU</name>
<sequence length="181" mass="19941">MASIARLPLCLFLIILTFAIANKYPLRVIGAANNSVCDSTPKKLLCNFCLPSGNPHFVGDLTTQALKLVNCSLRQAVRADELIFNLCSLFPKNAELQFACIGCHGCLDAITNTLSSAVRNVKAKLFSDAREDVNTTIFYEKKCILLMKSSRSSIPYTILQALIYYIGYAMDANAAIRLLHE</sequence>
<evidence type="ECO:0000313" key="2">
    <source>
        <dbReference type="EMBL" id="KAK4591265.1"/>
    </source>
</evidence>
<organism evidence="2 3">
    <name type="scientific">Quercus rubra</name>
    <name type="common">Northern red oak</name>
    <name type="synonym">Quercus borealis</name>
    <dbReference type="NCBI Taxonomy" id="3512"/>
    <lineage>
        <taxon>Eukaryota</taxon>
        <taxon>Viridiplantae</taxon>
        <taxon>Streptophyta</taxon>
        <taxon>Embryophyta</taxon>
        <taxon>Tracheophyta</taxon>
        <taxon>Spermatophyta</taxon>
        <taxon>Magnoliopsida</taxon>
        <taxon>eudicotyledons</taxon>
        <taxon>Gunneridae</taxon>
        <taxon>Pentapetalae</taxon>
        <taxon>rosids</taxon>
        <taxon>fabids</taxon>
        <taxon>Fagales</taxon>
        <taxon>Fagaceae</taxon>
        <taxon>Quercus</taxon>
    </lineage>
</organism>
<comment type="caution">
    <text evidence="2">The sequence shown here is derived from an EMBL/GenBank/DDBJ whole genome shotgun (WGS) entry which is preliminary data.</text>
</comment>
<keyword evidence="3" id="KW-1185">Reference proteome</keyword>